<comment type="caution">
    <text evidence="1">The sequence shown here is derived from an EMBL/GenBank/DDBJ whole genome shotgun (WGS) entry which is preliminary data.</text>
</comment>
<protein>
    <submittedName>
        <fullName evidence="1">Uncharacterized protein</fullName>
    </submittedName>
</protein>
<dbReference type="EMBL" id="LJIW01000001">
    <property type="protein sequence ID" value="PNG94572.1"/>
    <property type="molecule type" value="Genomic_DNA"/>
</dbReference>
<dbReference type="AlphaFoldDB" id="A0A2J7Z2R6"/>
<name>A0A2J7Z2R6_STRMQ</name>
<evidence type="ECO:0000313" key="2">
    <source>
        <dbReference type="Proteomes" id="UP000236520"/>
    </source>
</evidence>
<organism evidence="1 2">
    <name type="scientific">Streptomyces malaysiensis</name>
    <dbReference type="NCBI Taxonomy" id="92644"/>
    <lineage>
        <taxon>Bacteria</taxon>
        <taxon>Bacillati</taxon>
        <taxon>Actinomycetota</taxon>
        <taxon>Actinomycetes</taxon>
        <taxon>Kitasatosporales</taxon>
        <taxon>Streptomycetaceae</taxon>
        <taxon>Streptomyces</taxon>
        <taxon>Streptomyces violaceusniger group</taxon>
    </lineage>
</organism>
<gene>
    <name evidence="1" type="ORF">SMF913_10597</name>
</gene>
<dbReference type="Proteomes" id="UP000236520">
    <property type="component" value="Unassembled WGS sequence"/>
</dbReference>
<proteinExistence type="predicted"/>
<accession>A0A2J7Z2R6</accession>
<sequence>MTTPWHGREEPVTKVHAELDPGTYDTGIKVTDGGIDALPIHRHPFNCD</sequence>
<keyword evidence="2" id="KW-1185">Reference proteome</keyword>
<reference evidence="1 2" key="1">
    <citation type="submission" date="2015-09" db="EMBL/GenBank/DDBJ databases">
        <title>Genome sequence, genome mining and natural product profiling of a biocontrol bacterium Streptomyces malaysiensis F913.</title>
        <authorList>
            <person name="Xu Y."/>
            <person name="Wei J."/>
            <person name="Xie J."/>
            <person name="Li T."/>
            <person name="Zhou Z."/>
        </authorList>
    </citation>
    <scope>NUCLEOTIDE SEQUENCE [LARGE SCALE GENOMIC DNA]</scope>
    <source>
        <strain evidence="1 2">F913</strain>
    </source>
</reference>
<evidence type="ECO:0000313" key="1">
    <source>
        <dbReference type="EMBL" id="PNG94572.1"/>
    </source>
</evidence>